<organism evidence="1 2">
    <name type="scientific">Nitratireductor rhodophyticola</name>
    <dbReference type="NCBI Taxonomy" id="2854036"/>
    <lineage>
        <taxon>Bacteria</taxon>
        <taxon>Pseudomonadati</taxon>
        <taxon>Pseudomonadota</taxon>
        <taxon>Alphaproteobacteria</taxon>
        <taxon>Hyphomicrobiales</taxon>
        <taxon>Phyllobacteriaceae</taxon>
        <taxon>Nitratireductor</taxon>
    </lineage>
</organism>
<evidence type="ECO:0000313" key="1">
    <source>
        <dbReference type="EMBL" id="MBY8915524.1"/>
    </source>
</evidence>
<comment type="caution">
    <text evidence="1">The sequence shown here is derived from an EMBL/GenBank/DDBJ whole genome shotgun (WGS) entry which is preliminary data.</text>
</comment>
<dbReference type="InterPro" id="IPR021955">
    <property type="entry name" value="DUF3572"/>
</dbReference>
<sequence length="94" mass="9968">MQREEAEAIAVSALAFIAADGQLLPRFLSLTGIEANQIRAAAAEPGFLTGVLQFILAHEPTLLRFSEESGIAPRIVAQAPSALPHGNTSYDIQP</sequence>
<protein>
    <submittedName>
        <fullName evidence="1">DUF3572 domain-containing protein</fullName>
    </submittedName>
</protein>
<name>A0ABS7R3N3_9HYPH</name>
<gene>
    <name evidence="1" type="ORF">KVG22_02905</name>
</gene>
<reference evidence="1 2" key="1">
    <citation type="submission" date="2021-06" db="EMBL/GenBank/DDBJ databases">
        <title>Nitratireductor porphyridii sp. nov., isolated from a small marine red alga, Porphyridium purpureum in South Korea.</title>
        <authorList>
            <person name="Kim K.H."/>
            <person name="Kristyanto S."/>
            <person name="Jeon C.O."/>
        </authorList>
    </citation>
    <scope>NUCLEOTIDE SEQUENCE [LARGE SCALE GENOMIC DNA]</scope>
    <source>
        <strain evidence="1 2">R6</strain>
    </source>
</reference>
<dbReference type="EMBL" id="JAHSQO010000001">
    <property type="protein sequence ID" value="MBY8915524.1"/>
    <property type="molecule type" value="Genomic_DNA"/>
</dbReference>
<dbReference type="Proteomes" id="UP000777661">
    <property type="component" value="Unassembled WGS sequence"/>
</dbReference>
<dbReference type="RefSeq" id="WP_223003942.1">
    <property type="nucleotide sequence ID" value="NZ_JAHSQO010000001.1"/>
</dbReference>
<proteinExistence type="predicted"/>
<evidence type="ECO:0000313" key="2">
    <source>
        <dbReference type="Proteomes" id="UP000777661"/>
    </source>
</evidence>
<accession>A0ABS7R3N3</accession>
<dbReference type="Pfam" id="PF12096">
    <property type="entry name" value="DUF3572"/>
    <property type="match status" value="1"/>
</dbReference>
<keyword evidence="2" id="KW-1185">Reference proteome</keyword>